<proteinExistence type="inferred from homology"/>
<dbReference type="InterPro" id="IPR009057">
    <property type="entry name" value="Homeodomain-like_sf"/>
</dbReference>
<dbReference type="AlphaFoldDB" id="A0AAV3TVE7"/>
<accession>A0AAV3TVE7</accession>
<evidence type="ECO:0000313" key="3">
    <source>
        <dbReference type="Proteomes" id="UP001409585"/>
    </source>
</evidence>
<dbReference type="SUPFAM" id="SSF46689">
    <property type="entry name" value="Homeodomain-like"/>
    <property type="match status" value="1"/>
</dbReference>
<sequence length="87" mass="10243">MKKRYTEEQIIKAIKQHEAGTKVPDICRELGISEGTFYNWRSKYAGMEVNEAKRMKDMEAENAKLKKLLAEKFLEMEAMKDVLSKKW</sequence>
<dbReference type="Pfam" id="PF01527">
    <property type="entry name" value="HTH_Tnp_1"/>
    <property type="match status" value="1"/>
</dbReference>
<gene>
    <name evidence="2" type="ORF">GCM10025791_00120</name>
</gene>
<dbReference type="InterPro" id="IPR052546">
    <property type="entry name" value="Transposase_8_domain"/>
</dbReference>
<dbReference type="PANTHER" id="PTHR33609">
    <property type="entry name" value="LOW CALCIUM RESPONSE LOCUS PROTEIN S"/>
    <property type="match status" value="1"/>
</dbReference>
<dbReference type="PANTHER" id="PTHR33609:SF1">
    <property type="entry name" value="TRANSPOSASE"/>
    <property type="match status" value="1"/>
</dbReference>
<dbReference type="EMBL" id="BAABLX010000001">
    <property type="protein sequence ID" value="GAA4928484.1"/>
    <property type="molecule type" value="Genomic_DNA"/>
</dbReference>
<evidence type="ECO:0000256" key="1">
    <source>
        <dbReference type="ARBA" id="ARBA00009964"/>
    </source>
</evidence>
<keyword evidence="3" id="KW-1185">Reference proteome</keyword>
<name>A0AAV3TVE7_9ALTE</name>
<evidence type="ECO:0000313" key="2">
    <source>
        <dbReference type="EMBL" id="GAA4928484.1"/>
    </source>
</evidence>
<organism evidence="2 3">
    <name type="scientific">Halioxenophilus aromaticivorans</name>
    <dbReference type="NCBI Taxonomy" id="1306992"/>
    <lineage>
        <taxon>Bacteria</taxon>
        <taxon>Pseudomonadati</taxon>
        <taxon>Pseudomonadota</taxon>
        <taxon>Gammaproteobacteria</taxon>
        <taxon>Alteromonadales</taxon>
        <taxon>Alteromonadaceae</taxon>
        <taxon>Halioxenophilus</taxon>
    </lineage>
</organism>
<comment type="similarity">
    <text evidence="1">Belongs to the transposase 8 family.</text>
</comment>
<dbReference type="GO" id="GO:0003677">
    <property type="term" value="F:DNA binding"/>
    <property type="evidence" value="ECO:0007669"/>
    <property type="project" value="InterPro"/>
</dbReference>
<dbReference type="Proteomes" id="UP001409585">
    <property type="component" value="Unassembled WGS sequence"/>
</dbReference>
<dbReference type="GO" id="GO:0006313">
    <property type="term" value="P:DNA transposition"/>
    <property type="evidence" value="ECO:0007669"/>
    <property type="project" value="InterPro"/>
</dbReference>
<evidence type="ECO:0008006" key="4">
    <source>
        <dbReference type="Google" id="ProtNLM"/>
    </source>
</evidence>
<dbReference type="GO" id="GO:0004803">
    <property type="term" value="F:transposase activity"/>
    <property type="evidence" value="ECO:0007669"/>
    <property type="project" value="InterPro"/>
</dbReference>
<dbReference type="Gene3D" id="1.10.10.60">
    <property type="entry name" value="Homeodomain-like"/>
    <property type="match status" value="1"/>
</dbReference>
<protein>
    <recommendedName>
        <fullName evidence="4">Transposase</fullName>
    </recommendedName>
</protein>
<comment type="caution">
    <text evidence="2">The sequence shown here is derived from an EMBL/GenBank/DDBJ whole genome shotgun (WGS) entry which is preliminary data.</text>
</comment>
<reference evidence="3" key="1">
    <citation type="journal article" date="2019" name="Int. J. Syst. Evol. Microbiol.">
        <title>The Global Catalogue of Microorganisms (GCM) 10K type strain sequencing project: providing services to taxonomists for standard genome sequencing and annotation.</title>
        <authorList>
            <consortium name="The Broad Institute Genomics Platform"/>
            <consortium name="The Broad Institute Genome Sequencing Center for Infectious Disease"/>
            <person name="Wu L."/>
            <person name="Ma J."/>
        </authorList>
    </citation>
    <scope>NUCLEOTIDE SEQUENCE [LARGE SCALE GENOMIC DNA]</scope>
    <source>
        <strain evidence="3">JCM 19134</strain>
    </source>
</reference>
<dbReference type="InterPro" id="IPR002514">
    <property type="entry name" value="Transposase_8"/>
</dbReference>